<name>H6NDW6_9BACL</name>
<dbReference type="HOGENOM" id="CLU_3064270_0_0_9"/>
<sequence length="53" mass="6129">MRKVSDPLFQVTHRFVIYEGKEQLGAVYVLADRFIFAPKKARRGLRCVKAVGY</sequence>
<evidence type="ECO:0000313" key="2">
    <source>
        <dbReference type="Proteomes" id="UP000007523"/>
    </source>
</evidence>
<dbReference type="RefSeq" id="WP_014371601.1">
    <property type="nucleotide sequence ID" value="NC_016935.1"/>
</dbReference>
<dbReference type="KEGG" id="pmq:PM3016_5465"/>
<dbReference type="STRING" id="1116391.PM3016_5465"/>
<proteinExistence type="predicted"/>
<dbReference type="Proteomes" id="UP000007523">
    <property type="component" value="Chromosome"/>
</dbReference>
<protein>
    <submittedName>
        <fullName evidence="1">Uncharacterized protein</fullName>
    </submittedName>
</protein>
<keyword evidence="2" id="KW-1185">Reference proteome</keyword>
<gene>
    <name evidence="1" type="ORF">PM3016_5465</name>
</gene>
<evidence type="ECO:0000313" key="1">
    <source>
        <dbReference type="EMBL" id="AFC32165.1"/>
    </source>
</evidence>
<accession>H6NDW6</accession>
<organism evidence="1 2">
    <name type="scientific">Paenibacillus mucilaginosus 3016</name>
    <dbReference type="NCBI Taxonomy" id="1116391"/>
    <lineage>
        <taxon>Bacteria</taxon>
        <taxon>Bacillati</taxon>
        <taxon>Bacillota</taxon>
        <taxon>Bacilli</taxon>
        <taxon>Bacillales</taxon>
        <taxon>Paenibacillaceae</taxon>
        <taxon>Paenibacillus</taxon>
    </lineage>
</organism>
<dbReference type="AlphaFoldDB" id="H6NDW6"/>
<dbReference type="EMBL" id="CP003235">
    <property type="protein sequence ID" value="AFC32165.1"/>
    <property type="molecule type" value="Genomic_DNA"/>
</dbReference>
<reference evidence="1 2" key="1">
    <citation type="journal article" date="2012" name="J. Bacteriol.">
        <title>Complete Genome Sequence of Paenibacillus mucilaginosus 3016, a Bacterium Functional as Microbial Fertilizer.</title>
        <authorList>
            <person name="Ma M."/>
            <person name="Wang Z."/>
            <person name="Li L."/>
            <person name="Jiang X."/>
            <person name="Guan D."/>
            <person name="Cao F."/>
            <person name="Chen H."/>
            <person name="Wang X."/>
            <person name="Shen D."/>
            <person name="Du B."/>
            <person name="Li J."/>
        </authorList>
    </citation>
    <scope>NUCLEOTIDE SEQUENCE [LARGE SCALE GENOMIC DNA]</scope>
    <source>
        <strain evidence="1 2">3016</strain>
    </source>
</reference>